<gene>
    <name evidence="8" type="primary">murJ</name>
    <name evidence="10" type="ORF">CSCA_0038</name>
</gene>
<sequence>MIKKNLVKSAGIIICIAIISKILGFLRDATIASSFGASLSTDAYIMSLIIPNILFEVIGTAISITFIPILSESYRNNGKDDMFNFSNSIINLLFLICIFLCIFGWIFTPDIVRIIAPKFSGEKYILTIKLTHISIINILFMSITAGYTAILQTLNDFTAPALMGIALSVPIIIYNFLGARFGIYGLVIVTLIGYGLQVIIQIPWIIKNKYKYSLKINFHDSRIKKMLGLIMPILIGVGVDQINSLVDRIMASGLPDGSIASLDFATKVNSLVYSIFAMAIVTVIYPTLSTEGSENNYSNFRRYISKAINNINMLMIPSTIGLVILRFNVIRILFKHGAFNENAVIMTSKALLFLSIGMIFYGIRDVCNRAFYALKDTKTPMINGIFGVCACISMNLVMVPRMGLAGLALANTTSAIVCALFLIKNLRKKINGINGNEILDNGIKIFISSIIMGAGVYGIERFMSQFLYGFRGEIILLICSILVGVTIYFIMLMILGVKEFKFIMKISKNKLKALIQH</sequence>
<dbReference type="InterPro" id="IPR004268">
    <property type="entry name" value="MurJ"/>
</dbReference>
<dbReference type="Pfam" id="PF03023">
    <property type="entry name" value="MurJ"/>
    <property type="match status" value="1"/>
</dbReference>
<dbReference type="PANTHER" id="PTHR47019">
    <property type="entry name" value="LIPID II FLIPPASE MURJ"/>
    <property type="match status" value="1"/>
</dbReference>
<dbReference type="GO" id="GO:0015648">
    <property type="term" value="F:lipid-linked peptidoglycan transporter activity"/>
    <property type="evidence" value="ECO:0007669"/>
    <property type="project" value="UniProtKB-UniRule"/>
</dbReference>
<keyword evidence="4 8" id="KW-0133">Cell shape</keyword>
<keyword evidence="7 8" id="KW-0472">Membrane</keyword>
<keyword evidence="5 8" id="KW-0573">Peptidoglycan synthesis</keyword>
<dbReference type="NCBIfam" id="TIGR01695">
    <property type="entry name" value="murJ_mviN"/>
    <property type="match status" value="1"/>
</dbReference>
<dbReference type="HAMAP" id="MF_02078">
    <property type="entry name" value="MurJ_MviN"/>
    <property type="match status" value="1"/>
</dbReference>
<evidence type="ECO:0000256" key="6">
    <source>
        <dbReference type="ARBA" id="ARBA00022989"/>
    </source>
</evidence>
<comment type="subcellular location">
    <subcellularLocation>
        <location evidence="1 8">Cell membrane</location>
        <topology evidence="1 8">Multi-pass membrane protein</topology>
    </subcellularLocation>
</comment>
<reference evidence="10 11" key="1">
    <citation type="journal article" date="2015" name="J. Biotechnol.">
        <title>Complete genome sequence of a malodorant-producing acetogen, Clostridium scatologenes ATCC 25775(T).</title>
        <authorList>
            <person name="Zhu Z."/>
            <person name="Guo T."/>
            <person name="Zheng H."/>
            <person name="Song T."/>
            <person name="Ouyang P."/>
            <person name="Xie J."/>
        </authorList>
    </citation>
    <scope>NUCLEOTIDE SEQUENCE [LARGE SCALE GENOMIC DNA]</scope>
    <source>
        <strain evidence="10 11">ATCC 25775</strain>
    </source>
</reference>
<dbReference type="GO" id="GO:0009252">
    <property type="term" value="P:peptidoglycan biosynthetic process"/>
    <property type="evidence" value="ECO:0007669"/>
    <property type="project" value="UniProtKB-UniRule"/>
</dbReference>
<feature type="transmembrane region" description="Helical" evidence="8">
    <location>
        <begin position="342"/>
        <end position="361"/>
    </location>
</feature>
<dbReference type="GO" id="GO:0005886">
    <property type="term" value="C:plasma membrane"/>
    <property type="evidence" value="ECO:0007669"/>
    <property type="project" value="UniProtKB-SubCell"/>
</dbReference>
<name>A0A0E3M6W5_CLOSL</name>
<feature type="transmembrane region" description="Helical" evidence="8">
    <location>
        <begin position="311"/>
        <end position="330"/>
    </location>
</feature>
<evidence type="ECO:0000256" key="2">
    <source>
        <dbReference type="ARBA" id="ARBA00022475"/>
    </source>
</evidence>
<dbReference type="EMBL" id="CP009933">
    <property type="protein sequence ID" value="AKA67163.1"/>
    <property type="molecule type" value="Genomic_DNA"/>
</dbReference>
<evidence type="ECO:0000313" key="11">
    <source>
        <dbReference type="Proteomes" id="UP000033115"/>
    </source>
</evidence>
<keyword evidence="8 9" id="KW-0961">Cell wall biogenesis/degradation</keyword>
<dbReference type="Proteomes" id="UP000033115">
    <property type="component" value="Chromosome"/>
</dbReference>
<feature type="transmembrane region" description="Helical" evidence="8">
    <location>
        <begin position="128"/>
        <end position="150"/>
    </location>
</feature>
<feature type="transmembrane region" description="Helical" evidence="8">
    <location>
        <begin position="381"/>
        <end position="398"/>
    </location>
</feature>
<dbReference type="PRINTS" id="PR01806">
    <property type="entry name" value="VIRFACTRMVIN"/>
</dbReference>
<protein>
    <recommendedName>
        <fullName evidence="8">Probable lipid II flippase MurJ</fullName>
    </recommendedName>
</protein>
<comment type="function">
    <text evidence="8 9">Involved in peptidoglycan biosynthesis. Transports lipid-linked peptidoglycan precursors from the inner to the outer leaflet of the cytoplasmic membrane.</text>
</comment>
<evidence type="ECO:0000256" key="1">
    <source>
        <dbReference type="ARBA" id="ARBA00004651"/>
    </source>
</evidence>
<keyword evidence="6 8" id="KW-1133">Transmembrane helix</keyword>
<feature type="transmembrane region" description="Helical" evidence="8">
    <location>
        <begin position="474"/>
        <end position="497"/>
    </location>
</feature>
<feature type="transmembrane region" description="Helical" evidence="8">
    <location>
        <begin position="183"/>
        <end position="206"/>
    </location>
</feature>
<feature type="transmembrane region" description="Helical" evidence="8">
    <location>
        <begin position="157"/>
        <end position="177"/>
    </location>
</feature>
<keyword evidence="3 8" id="KW-0812">Transmembrane</keyword>
<keyword evidence="2 8" id="KW-1003">Cell membrane</keyword>
<evidence type="ECO:0000313" key="10">
    <source>
        <dbReference type="EMBL" id="AKA67163.1"/>
    </source>
</evidence>
<proteinExistence type="inferred from homology"/>
<dbReference type="KEGG" id="csq:CSCA_0038"/>
<feature type="transmembrane region" description="Helical" evidence="8">
    <location>
        <begin position="443"/>
        <end position="459"/>
    </location>
</feature>
<dbReference type="UniPathway" id="UPA00219"/>
<dbReference type="PIRSF" id="PIRSF002869">
    <property type="entry name" value="MviN"/>
    <property type="match status" value="1"/>
</dbReference>
<evidence type="ECO:0000256" key="9">
    <source>
        <dbReference type="PIRNR" id="PIRNR002869"/>
    </source>
</evidence>
<dbReference type="GO" id="GO:0034204">
    <property type="term" value="P:lipid translocation"/>
    <property type="evidence" value="ECO:0007669"/>
    <property type="project" value="TreeGrafter"/>
</dbReference>
<dbReference type="STRING" id="1548.CSCA_0038"/>
<feature type="transmembrane region" description="Helical" evidence="8">
    <location>
        <begin position="89"/>
        <end position="108"/>
    </location>
</feature>
<dbReference type="RefSeq" id="WP_029162229.1">
    <property type="nucleotide sequence ID" value="NZ_CP009933.1"/>
</dbReference>
<comment type="pathway">
    <text evidence="8">Cell wall biogenesis; peptidoglycan biosynthesis.</text>
</comment>
<evidence type="ECO:0000256" key="4">
    <source>
        <dbReference type="ARBA" id="ARBA00022960"/>
    </source>
</evidence>
<evidence type="ECO:0000256" key="5">
    <source>
        <dbReference type="ARBA" id="ARBA00022984"/>
    </source>
</evidence>
<comment type="similarity">
    <text evidence="8 9">Belongs to the MurJ/MviN family.</text>
</comment>
<keyword evidence="11" id="KW-1185">Reference proteome</keyword>
<accession>A0A0E3M6W5</accession>
<evidence type="ECO:0000256" key="8">
    <source>
        <dbReference type="HAMAP-Rule" id="MF_02078"/>
    </source>
</evidence>
<dbReference type="GO" id="GO:0008360">
    <property type="term" value="P:regulation of cell shape"/>
    <property type="evidence" value="ECO:0007669"/>
    <property type="project" value="UniProtKB-UniRule"/>
</dbReference>
<organism evidence="10 11">
    <name type="scientific">Clostridium scatologenes</name>
    <dbReference type="NCBI Taxonomy" id="1548"/>
    <lineage>
        <taxon>Bacteria</taxon>
        <taxon>Bacillati</taxon>
        <taxon>Bacillota</taxon>
        <taxon>Clostridia</taxon>
        <taxon>Eubacteriales</taxon>
        <taxon>Clostridiaceae</taxon>
        <taxon>Clostridium</taxon>
    </lineage>
</organism>
<feature type="transmembrane region" description="Helical" evidence="8">
    <location>
        <begin position="7"/>
        <end position="24"/>
    </location>
</feature>
<dbReference type="CDD" id="cd13123">
    <property type="entry name" value="MATE_MurJ_like"/>
    <property type="match status" value="1"/>
</dbReference>
<dbReference type="PANTHER" id="PTHR47019:SF1">
    <property type="entry name" value="LIPID II FLIPPASE MURJ"/>
    <property type="match status" value="1"/>
</dbReference>
<feature type="transmembrane region" description="Helical" evidence="8">
    <location>
        <begin position="44"/>
        <end position="69"/>
    </location>
</feature>
<evidence type="ECO:0000256" key="3">
    <source>
        <dbReference type="ARBA" id="ARBA00022692"/>
    </source>
</evidence>
<keyword evidence="8 9" id="KW-0813">Transport</keyword>
<dbReference type="InterPro" id="IPR051050">
    <property type="entry name" value="Lipid_II_flippase_MurJ/MviN"/>
</dbReference>
<feature type="transmembrane region" description="Helical" evidence="8">
    <location>
        <begin position="271"/>
        <end position="290"/>
    </location>
</feature>
<dbReference type="AlphaFoldDB" id="A0A0E3M6W5"/>
<dbReference type="HOGENOM" id="CLU_006797_4_1_9"/>
<evidence type="ECO:0000256" key="7">
    <source>
        <dbReference type="ARBA" id="ARBA00023136"/>
    </source>
</evidence>
<feature type="transmembrane region" description="Helical" evidence="8">
    <location>
        <begin position="404"/>
        <end position="423"/>
    </location>
</feature>
<dbReference type="GO" id="GO:0071555">
    <property type="term" value="P:cell wall organization"/>
    <property type="evidence" value="ECO:0007669"/>
    <property type="project" value="UniProtKB-UniRule"/>
</dbReference>